<name>A0ABU0V0E4_ACIBI</name>
<organism evidence="1 2">
    <name type="scientific">Acinetobacter baylyi</name>
    <dbReference type="NCBI Taxonomy" id="202950"/>
    <lineage>
        <taxon>Bacteria</taxon>
        <taxon>Pseudomonadati</taxon>
        <taxon>Pseudomonadota</taxon>
        <taxon>Gammaproteobacteria</taxon>
        <taxon>Moraxellales</taxon>
        <taxon>Moraxellaceae</taxon>
        <taxon>Acinetobacter</taxon>
    </lineage>
</organism>
<keyword evidence="2" id="KW-1185">Reference proteome</keyword>
<protein>
    <submittedName>
        <fullName evidence="1">Uncharacterized protein</fullName>
    </submittedName>
</protein>
<evidence type="ECO:0000313" key="1">
    <source>
        <dbReference type="EMBL" id="MDQ1209993.1"/>
    </source>
</evidence>
<reference evidence="1 2" key="1">
    <citation type="submission" date="2023-07" db="EMBL/GenBank/DDBJ databases">
        <title>Functional and genomic diversity of the sorghum phyllosphere microbiome.</title>
        <authorList>
            <person name="Shade A."/>
        </authorList>
    </citation>
    <scope>NUCLEOTIDE SEQUENCE [LARGE SCALE GENOMIC DNA]</scope>
    <source>
        <strain evidence="1 2">SORGH_AS_0887</strain>
    </source>
</reference>
<evidence type="ECO:0000313" key="2">
    <source>
        <dbReference type="Proteomes" id="UP001233360"/>
    </source>
</evidence>
<proteinExistence type="predicted"/>
<dbReference type="EMBL" id="JAUTBK010000002">
    <property type="protein sequence ID" value="MDQ1209993.1"/>
    <property type="molecule type" value="Genomic_DNA"/>
</dbReference>
<gene>
    <name evidence="1" type="ORF">QE380_002916</name>
</gene>
<dbReference type="Proteomes" id="UP001233360">
    <property type="component" value="Unassembled WGS sequence"/>
</dbReference>
<sequence>MFLFGNIELKQFIVFTQFYFLALIKFSEIFDCPTIFAD</sequence>
<accession>A0ABU0V0E4</accession>
<comment type="caution">
    <text evidence="1">The sequence shown here is derived from an EMBL/GenBank/DDBJ whole genome shotgun (WGS) entry which is preliminary data.</text>
</comment>